<dbReference type="EMBL" id="SMOL01000781">
    <property type="protein sequence ID" value="KAB2595068.1"/>
    <property type="molecule type" value="Genomic_DNA"/>
</dbReference>
<dbReference type="GO" id="GO:0004523">
    <property type="term" value="F:RNA-DNA hybrid ribonuclease activity"/>
    <property type="evidence" value="ECO:0007669"/>
    <property type="project" value="InterPro"/>
</dbReference>
<evidence type="ECO:0000313" key="3">
    <source>
        <dbReference type="Proteomes" id="UP000327157"/>
    </source>
</evidence>
<protein>
    <recommendedName>
        <fullName evidence="1">RNase H type-1 domain-containing protein</fullName>
    </recommendedName>
</protein>
<dbReference type="Proteomes" id="UP000327157">
    <property type="component" value="Chromosome 7"/>
</dbReference>
<proteinExistence type="predicted"/>
<dbReference type="PANTHER" id="PTHR47074">
    <property type="entry name" value="BNAC02G40300D PROTEIN"/>
    <property type="match status" value="1"/>
</dbReference>
<dbReference type="PANTHER" id="PTHR47074:SF79">
    <property type="entry name" value="PUTATIVE-RELATED"/>
    <property type="match status" value="1"/>
</dbReference>
<keyword evidence="3" id="KW-1185">Reference proteome</keyword>
<sequence>MRVNVKTVESCRNPVVPKWSQPSQGRLKVNVDGAWNKELILRGAGIVIRDSKRVCIAAASKRCDDVFPPFQVEALAAREGLVVGFTLYFFGE</sequence>
<dbReference type="Pfam" id="PF13456">
    <property type="entry name" value="RVT_3"/>
    <property type="match status" value="1"/>
</dbReference>
<evidence type="ECO:0000259" key="1">
    <source>
        <dbReference type="Pfam" id="PF13456"/>
    </source>
</evidence>
<feature type="domain" description="RNase H type-1" evidence="1">
    <location>
        <begin position="30"/>
        <end position="82"/>
    </location>
</feature>
<dbReference type="AlphaFoldDB" id="A0A5N5EVR5"/>
<comment type="caution">
    <text evidence="2">The sequence shown here is derived from an EMBL/GenBank/DDBJ whole genome shotgun (WGS) entry which is preliminary data.</text>
</comment>
<gene>
    <name evidence="2" type="ORF">D8674_030518</name>
</gene>
<name>A0A5N5EVR5_9ROSA</name>
<reference evidence="2 3" key="3">
    <citation type="submission" date="2019-11" db="EMBL/GenBank/DDBJ databases">
        <title>A de novo genome assembly of a pear dwarfing rootstock.</title>
        <authorList>
            <person name="Wang F."/>
            <person name="Wang J."/>
            <person name="Li S."/>
            <person name="Zhang Y."/>
            <person name="Fang M."/>
            <person name="Ma L."/>
            <person name="Zhao Y."/>
            <person name="Jiang S."/>
        </authorList>
    </citation>
    <scope>NUCLEOTIDE SEQUENCE [LARGE SCALE GENOMIC DNA]</scope>
    <source>
        <strain evidence="2">S2</strain>
        <tissue evidence="2">Leaf</tissue>
    </source>
</reference>
<evidence type="ECO:0000313" key="2">
    <source>
        <dbReference type="EMBL" id="KAB2595068.1"/>
    </source>
</evidence>
<dbReference type="InterPro" id="IPR052929">
    <property type="entry name" value="RNase_H-like_EbsB-rel"/>
</dbReference>
<dbReference type="InterPro" id="IPR002156">
    <property type="entry name" value="RNaseH_domain"/>
</dbReference>
<reference evidence="3" key="2">
    <citation type="submission" date="2019-10" db="EMBL/GenBank/DDBJ databases">
        <title>A de novo genome assembly of a pear dwarfing rootstock.</title>
        <authorList>
            <person name="Wang F."/>
            <person name="Wang J."/>
            <person name="Li S."/>
            <person name="Zhang Y."/>
            <person name="Fang M."/>
            <person name="Ma L."/>
            <person name="Zhao Y."/>
            <person name="Jiang S."/>
        </authorList>
    </citation>
    <scope>NUCLEOTIDE SEQUENCE [LARGE SCALE GENOMIC DNA]</scope>
</reference>
<organism evidence="2 3">
    <name type="scientific">Pyrus ussuriensis x Pyrus communis</name>
    <dbReference type="NCBI Taxonomy" id="2448454"/>
    <lineage>
        <taxon>Eukaryota</taxon>
        <taxon>Viridiplantae</taxon>
        <taxon>Streptophyta</taxon>
        <taxon>Embryophyta</taxon>
        <taxon>Tracheophyta</taxon>
        <taxon>Spermatophyta</taxon>
        <taxon>Magnoliopsida</taxon>
        <taxon>eudicotyledons</taxon>
        <taxon>Gunneridae</taxon>
        <taxon>Pentapetalae</taxon>
        <taxon>rosids</taxon>
        <taxon>fabids</taxon>
        <taxon>Rosales</taxon>
        <taxon>Rosaceae</taxon>
        <taxon>Amygdaloideae</taxon>
        <taxon>Maleae</taxon>
        <taxon>Pyrus</taxon>
    </lineage>
</organism>
<accession>A0A5N5EVR5</accession>
<dbReference type="OrthoDB" id="1747175at2759"/>
<reference evidence="2 3" key="1">
    <citation type="submission" date="2019-09" db="EMBL/GenBank/DDBJ databases">
        <authorList>
            <person name="Ou C."/>
        </authorList>
    </citation>
    <scope>NUCLEOTIDE SEQUENCE [LARGE SCALE GENOMIC DNA]</scope>
    <source>
        <strain evidence="2">S2</strain>
        <tissue evidence="2">Leaf</tissue>
    </source>
</reference>
<dbReference type="GO" id="GO:0003676">
    <property type="term" value="F:nucleic acid binding"/>
    <property type="evidence" value="ECO:0007669"/>
    <property type="project" value="InterPro"/>
</dbReference>